<protein>
    <submittedName>
        <fullName evidence="1">Uncharacterized protein</fullName>
    </submittedName>
</protein>
<gene>
    <name evidence="1" type="ORF">SAMN04489727_2061</name>
</gene>
<organism evidence="1 2">
    <name type="scientific">Amycolatopsis tolypomycina</name>
    <dbReference type="NCBI Taxonomy" id="208445"/>
    <lineage>
        <taxon>Bacteria</taxon>
        <taxon>Bacillati</taxon>
        <taxon>Actinomycetota</taxon>
        <taxon>Actinomycetes</taxon>
        <taxon>Pseudonocardiales</taxon>
        <taxon>Pseudonocardiaceae</taxon>
        <taxon>Amycolatopsis</taxon>
    </lineage>
</organism>
<sequence>MTHYAVELDRGALLAAWPTGRGELATTVAELPTRDPDATGDLLDLASALTWLSDVLWRCYTHPASSALSVEPNSEGWRRQQNRDAFPEVVPAVVDPELPDEQGLLVESYNPVVEAAHQVGRALHAVGDPGLTERVASDVGIELAAVEDAERGELTARARQAVALSRDDVSPVQVEAANQLLHDTLLEPSEELIDSIEPTAAAVAAAHWLHAAATVAAEAADIEITQVVQYADDIEALNFLVPTLVLTHLQTGTPPRAVVISMVREAALVADGRIPDVEALAARVTAARELVARHEATDPELHARLAMLGLCDLNPASPAPDLLEDLLDAIRGCYLVYAECADLDDDVAPEDEAASDAVTERVTAGFLTTVRAEAAQRRDRLI</sequence>
<dbReference type="AlphaFoldDB" id="A0A1H4JPG7"/>
<dbReference type="RefSeq" id="WP_091305668.1">
    <property type="nucleotide sequence ID" value="NZ_FNSO01000003.1"/>
</dbReference>
<proteinExistence type="predicted"/>
<dbReference type="Proteomes" id="UP000199622">
    <property type="component" value="Unassembled WGS sequence"/>
</dbReference>
<keyword evidence="2" id="KW-1185">Reference proteome</keyword>
<dbReference type="OrthoDB" id="3212365at2"/>
<accession>A0A1H4JPG7</accession>
<dbReference type="EMBL" id="FNSO01000003">
    <property type="protein sequence ID" value="SEB47796.1"/>
    <property type="molecule type" value="Genomic_DNA"/>
</dbReference>
<reference evidence="2" key="1">
    <citation type="submission" date="2016-10" db="EMBL/GenBank/DDBJ databases">
        <authorList>
            <person name="Varghese N."/>
            <person name="Submissions S."/>
        </authorList>
    </citation>
    <scope>NUCLEOTIDE SEQUENCE [LARGE SCALE GENOMIC DNA]</scope>
    <source>
        <strain evidence="2">DSM 44544</strain>
    </source>
</reference>
<evidence type="ECO:0000313" key="2">
    <source>
        <dbReference type="Proteomes" id="UP000199622"/>
    </source>
</evidence>
<evidence type="ECO:0000313" key="1">
    <source>
        <dbReference type="EMBL" id="SEB47796.1"/>
    </source>
</evidence>
<dbReference type="STRING" id="208445.SAMN04489727_2061"/>
<name>A0A1H4JPG7_9PSEU</name>